<sequence>MWALFPTTPSLPHHTISPNLLPLPLTISANSHPRRHQSKPPRNDAVLTKDIKGLGHTILEVTAVNSTTPNPIPKQQKQEDEGRQISGSDVLRALQRAAAQKNEFSKSKKMKSKKMKKNAKGVSSSVEEDSLDYSKVRPLCIKSEWGVRLVEVGSAVLVKGAASMLVIKDNMQTWGNTAGYLCSDPVLDNKGVEEPNKSPDLNPLTLNTLVQLKVLQKETARII</sequence>
<evidence type="ECO:0000313" key="3">
    <source>
        <dbReference type="Proteomes" id="UP000237347"/>
    </source>
</evidence>
<organism evidence="2 3">
    <name type="scientific">Quercus suber</name>
    <name type="common">Cork oak</name>
    <dbReference type="NCBI Taxonomy" id="58331"/>
    <lineage>
        <taxon>Eukaryota</taxon>
        <taxon>Viridiplantae</taxon>
        <taxon>Streptophyta</taxon>
        <taxon>Embryophyta</taxon>
        <taxon>Tracheophyta</taxon>
        <taxon>Spermatophyta</taxon>
        <taxon>Magnoliopsida</taxon>
        <taxon>eudicotyledons</taxon>
        <taxon>Gunneridae</taxon>
        <taxon>Pentapetalae</taxon>
        <taxon>rosids</taxon>
        <taxon>fabids</taxon>
        <taxon>Fagales</taxon>
        <taxon>Fagaceae</taxon>
        <taxon>Quercus</taxon>
    </lineage>
</organism>
<feature type="compositionally biased region" description="Basic residues" evidence="1">
    <location>
        <begin position="107"/>
        <end position="119"/>
    </location>
</feature>
<dbReference type="Proteomes" id="UP000237347">
    <property type="component" value="Unassembled WGS sequence"/>
</dbReference>
<proteinExistence type="predicted"/>
<evidence type="ECO:0000313" key="2">
    <source>
        <dbReference type="EMBL" id="KAK7829044.1"/>
    </source>
</evidence>
<keyword evidence="3" id="KW-1185">Reference proteome</keyword>
<gene>
    <name evidence="2" type="ORF">CFP56_029637</name>
</gene>
<name>A0AAW0JR00_QUESU</name>
<evidence type="ECO:0000256" key="1">
    <source>
        <dbReference type="SAM" id="MobiDB-lite"/>
    </source>
</evidence>
<protein>
    <submittedName>
        <fullName evidence="2">Uncharacterized protein</fullName>
    </submittedName>
</protein>
<comment type="caution">
    <text evidence="2">The sequence shown here is derived from an EMBL/GenBank/DDBJ whole genome shotgun (WGS) entry which is preliminary data.</text>
</comment>
<accession>A0AAW0JR00</accession>
<dbReference type="AlphaFoldDB" id="A0AAW0JR00"/>
<feature type="compositionally biased region" description="Polar residues" evidence="1">
    <location>
        <begin position="65"/>
        <end position="75"/>
    </location>
</feature>
<dbReference type="PANTHER" id="PTHR37728:SF1">
    <property type="entry name" value="OS06G0132300 PROTEIN"/>
    <property type="match status" value="1"/>
</dbReference>
<feature type="region of interest" description="Disordered" evidence="1">
    <location>
        <begin position="65"/>
        <end position="84"/>
    </location>
</feature>
<dbReference type="PANTHER" id="PTHR37728">
    <property type="entry name" value="BNAA04G26730D PROTEIN"/>
    <property type="match status" value="1"/>
</dbReference>
<feature type="region of interest" description="Disordered" evidence="1">
    <location>
        <begin position="99"/>
        <end position="127"/>
    </location>
</feature>
<reference evidence="2 3" key="1">
    <citation type="journal article" date="2018" name="Sci. Data">
        <title>The draft genome sequence of cork oak.</title>
        <authorList>
            <person name="Ramos A.M."/>
            <person name="Usie A."/>
            <person name="Barbosa P."/>
            <person name="Barros P.M."/>
            <person name="Capote T."/>
            <person name="Chaves I."/>
            <person name="Simoes F."/>
            <person name="Abreu I."/>
            <person name="Carrasquinho I."/>
            <person name="Faro C."/>
            <person name="Guimaraes J.B."/>
            <person name="Mendonca D."/>
            <person name="Nobrega F."/>
            <person name="Rodrigues L."/>
            <person name="Saibo N.J.M."/>
            <person name="Varela M.C."/>
            <person name="Egas C."/>
            <person name="Matos J."/>
            <person name="Miguel C.M."/>
            <person name="Oliveira M.M."/>
            <person name="Ricardo C.P."/>
            <person name="Goncalves S."/>
        </authorList>
    </citation>
    <scope>NUCLEOTIDE SEQUENCE [LARGE SCALE GENOMIC DNA]</scope>
    <source>
        <strain evidence="3">cv. HL8</strain>
    </source>
</reference>
<dbReference type="EMBL" id="PKMF04000489">
    <property type="protein sequence ID" value="KAK7829044.1"/>
    <property type="molecule type" value="Genomic_DNA"/>
</dbReference>